<reference evidence="1" key="1">
    <citation type="submission" date="2021-02" db="EMBL/GenBank/DDBJ databases">
        <title>Neisseriaceae sp. 26B isolated from the cloaca of a Common Toad-headed Turtle (Mesoclemmys nasuta).</title>
        <authorList>
            <person name="Spergser J."/>
            <person name="Busse H.-J."/>
        </authorList>
    </citation>
    <scope>NUCLEOTIDE SEQUENCE</scope>
    <source>
        <strain evidence="1">26B</strain>
    </source>
</reference>
<evidence type="ECO:0000313" key="2">
    <source>
        <dbReference type="Proteomes" id="UP000653156"/>
    </source>
</evidence>
<gene>
    <name evidence="1" type="ORF">JQU52_08760</name>
</gene>
<protein>
    <submittedName>
        <fullName evidence="1">Uncharacterized protein</fullName>
    </submittedName>
</protein>
<evidence type="ECO:0000313" key="1">
    <source>
        <dbReference type="EMBL" id="QRQ80841.1"/>
    </source>
</evidence>
<dbReference type="RefSeq" id="WP_230338133.1">
    <property type="nucleotide sequence ID" value="NZ_CP069798.1"/>
</dbReference>
<dbReference type="Proteomes" id="UP000653156">
    <property type="component" value="Chromosome"/>
</dbReference>
<dbReference type="AlphaFoldDB" id="A0A892ZCT3"/>
<sequence length="174" mass="18958">MALKLPGALYLDRDLINIGKFKITTPLKKGITMQKIIIAALTMSASLAMANDALKIKTVQSLYRSASQGVDSAVVLERNADASLKQAYRHADKVERQGGMCIEEDPMFGNQDPQTKAKVTVTVLQNGLTQAKFKQYGQNQTINYKLSCTGNACKVNDVLNGGSSFRQELSACRP</sequence>
<organism evidence="1 2">
    <name type="scientific">Paralysiella testudinis</name>
    <dbReference type="NCBI Taxonomy" id="2809020"/>
    <lineage>
        <taxon>Bacteria</taxon>
        <taxon>Pseudomonadati</taxon>
        <taxon>Pseudomonadota</taxon>
        <taxon>Betaproteobacteria</taxon>
        <taxon>Neisseriales</taxon>
        <taxon>Neisseriaceae</taxon>
        <taxon>Paralysiella</taxon>
    </lineage>
</organism>
<dbReference type="EMBL" id="CP069798">
    <property type="protein sequence ID" value="QRQ80841.1"/>
    <property type="molecule type" value="Genomic_DNA"/>
</dbReference>
<dbReference type="KEGG" id="ptes:JQU52_08760"/>
<name>A0A892ZCT3_9NEIS</name>
<accession>A0A892ZCT3</accession>
<proteinExistence type="predicted"/>
<keyword evidence="2" id="KW-1185">Reference proteome</keyword>